<feature type="transmembrane region" description="Helical" evidence="8">
    <location>
        <begin position="42"/>
        <end position="59"/>
    </location>
</feature>
<evidence type="ECO:0000256" key="5">
    <source>
        <dbReference type="ARBA" id="ARBA00022692"/>
    </source>
</evidence>
<dbReference type="GO" id="GO:0009847">
    <property type="term" value="P:spore germination"/>
    <property type="evidence" value="ECO:0007669"/>
    <property type="project" value="InterPro"/>
</dbReference>
<evidence type="ECO:0000313" key="9">
    <source>
        <dbReference type="EMBL" id="RNB91759.1"/>
    </source>
</evidence>
<keyword evidence="5 8" id="KW-0812">Transmembrane</keyword>
<feature type="transmembrane region" description="Helical" evidence="8">
    <location>
        <begin position="272"/>
        <end position="293"/>
    </location>
</feature>
<feature type="transmembrane region" description="Helical" evidence="8">
    <location>
        <begin position="79"/>
        <end position="102"/>
    </location>
</feature>
<keyword evidence="4" id="KW-0309">Germination</keyword>
<feature type="transmembrane region" description="Helical" evidence="8">
    <location>
        <begin position="150"/>
        <end position="169"/>
    </location>
</feature>
<organism evidence="9 10">
    <name type="scientific">Brevibacillus fluminis</name>
    <dbReference type="NCBI Taxonomy" id="511487"/>
    <lineage>
        <taxon>Bacteria</taxon>
        <taxon>Bacillati</taxon>
        <taxon>Bacillota</taxon>
        <taxon>Bacilli</taxon>
        <taxon>Bacillales</taxon>
        <taxon>Paenibacillaceae</taxon>
        <taxon>Brevibacillus</taxon>
    </lineage>
</organism>
<comment type="subcellular location">
    <subcellularLocation>
        <location evidence="1">Membrane</location>
        <topology evidence="1">Multi-pass membrane protein</topology>
    </subcellularLocation>
</comment>
<evidence type="ECO:0000313" key="10">
    <source>
        <dbReference type="Proteomes" id="UP000271031"/>
    </source>
</evidence>
<proteinExistence type="inferred from homology"/>
<feature type="transmembrane region" description="Helical" evidence="8">
    <location>
        <begin position="122"/>
        <end position="143"/>
    </location>
</feature>
<dbReference type="OrthoDB" id="2716906at2"/>
<dbReference type="Gene3D" id="1.20.1740.10">
    <property type="entry name" value="Amino acid/polyamine transporter I"/>
    <property type="match status" value="1"/>
</dbReference>
<evidence type="ECO:0000256" key="4">
    <source>
        <dbReference type="ARBA" id="ARBA00022544"/>
    </source>
</evidence>
<sequence>MSNSNESISTSQTVVAISSSIIGATLLILPRSVAEKIGTADAWMTPIFGGIIMLIPAIFSAKLSQRFPGRTFFQFGQDIVGKVLAGLFTMMFIVYFSALGAYEMRTLTEVIQFALLENTPRWAISLIFLCAQLYLLVGGINPVVRLLQALLPISLLFLFGALGLSFKVFDLNNLRPVFGEGIMPFLKGIQSMVLPFSGFESIMIVAAFIKQPQNAVKAVTLGVVVPTIVYTCTLIMVIGGLSIEGVAEKTWPTYSLIQSFEITGALFERFDILVLIIWVLQVFSTASLCHFYASLGISQLFGRKITHCIYGLAPLIFIASFLPHNLDELRKLGEWIGNAFLFLGVVLPIILFMISSIRRKPA</sequence>
<keyword evidence="6 8" id="KW-1133">Transmembrane helix</keyword>
<dbReference type="PANTHER" id="PTHR34975:SF2">
    <property type="entry name" value="SPORE GERMINATION PROTEIN A2"/>
    <property type="match status" value="1"/>
</dbReference>
<evidence type="ECO:0000256" key="2">
    <source>
        <dbReference type="ARBA" id="ARBA00007998"/>
    </source>
</evidence>
<feature type="transmembrane region" description="Helical" evidence="8">
    <location>
        <begin position="221"/>
        <end position="243"/>
    </location>
</feature>
<comment type="caution">
    <text evidence="9">The sequence shown here is derived from an EMBL/GenBank/DDBJ whole genome shotgun (WGS) entry which is preliminary data.</text>
</comment>
<evidence type="ECO:0000256" key="1">
    <source>
        <dbReference type="ARBA" id="ARBA00004141"/>
    </source>
</evidence>
<dbReference type="Proteomes" id="UP000271031">
    <property type="component" value="Unassembled WGS sequence"/>
</dbReference>
<evidence type="ECO:0000256" key="8">
    <source>
        <dbReference type="SAM" id="Phobius"/>
    </source>
</evidence>
<keyword evidence="3" id="KW-0813">Transport</keyword>
<dbReference type="Pfam" id="PF03845">
    <property type="entry name" value="Spore_permease"/>
    <property type="match status" value="1"/>
</dbReference>
<dbReference type="EMBL" id="RHHQ01000004">
    <property type="protein sequence ID" value="RNB91759.1"/>
    <property type="molecule type" value="Genomic_DNA"/>
</dbReference>
<dbReference type="InterPro" id="IPR004761">
    <property type="entry name" value="Spore_GerAB"/>
</dbReference>
<keyword evidence="7 8" id="KW-0472">Membrane</keyword>
<dbReference type="PANTHER" id="PTHR34975">
    <property type="entry name" value="SPORE GERMINATION PROTEIN A2"/>
    <property type="match status" value="1"/>
</dbReference>
<protein>
    <submittedName>
        <fullName evidence="9">Spore gernimation protein</fullName>
    </submittedName>
</protein>
<dbReference type="NCBIfam" id="TIGR00912">
    <property type="entry name" value="2A0309"/>
    <property type="match status" value="1"/>
</dbReference>
<feature type="transmembrane region" description="Helical" evidence="8">
    <location>
        <begin position="12"/>
        <end position="30"/>
    </location>
</feature>
<feature type="transmembrane region" description="Helical" evidence="8">
    <location>
        <begin position="189"/>
        <end position="209"/>
    </location>
</feature>
<gene>
    <name evidence="9" type="ORF">EDM56_03130</name>
</gene>
<evidence type="ECO:0000256" key="3">
    <source>
        <dbReference type="ARBA" id="ARBA00022448"/>
    </source>
</evidence>
<feature type="transmembrane region" description="Helical" evidence="8">
    <location>
        <begin position="305"/>
        <end position="323"/>
    </location>
</feature>
<keyword evidence="10" id="KW-1185">Reference proteome</keyword>
<evidence type="ECO:0000256" key="6">
    <source>
        <dbReference type="ARBA" id="ARBA00022989"/>
    </source>
</evidence>
<accession>A0A3M8DW71</accession>
<name>A0A3M8DW71_9BACL</name>
<dbReference type="GO" id="GO:0016020">
    <property type="term" value="C:membrane"/>
    <property type="evidence" value="ECO:0007669"/>
    <property type="project" value="UniProtKB-SubCell"/>
</dbReference>
<dbReference type="RefSeq" id="WP_122916422.1">
    <property type="nucleotide sequence ID" value="NZ_RHHQ01000004.1"/>
</dbReference>
<evidence type="ECO:0000256" key="7">
    <source>
        <dbReference type="ARBA" id="ARBA00023136"/>
    </source>
</evidence>
<reference evidence="9 10" key="1">
    <citation type="submission" date="2018-10" db="EMBL/GenBank/DDBJ databases">
        <title>Phylogenomics of Brevibacillus.</title>
        <authorList>
            <person name="Dunlap C."/>
        </authorList>
    </citation>
    <scope>NUCLEOTIDE SEQUENCE [LARGE SCALE GENOMIC DNA]</scope>
    <source>
        <strain evidence="9 10">JCM 15716</strain>
    </source>
</reference>
<dbReference type="AlphaFoldDB" id="A0A3M8DW71"/>
<comment type="similarity">
    <text evidence="2">Belongs to the amino acid-polyamine-organocation (APC) superfamily. Spore germination protein (SGP) (TC 2.A.3.9) family.</text>
</comment>
<feature type="transmembrane region" description="Helical" evidence="8">
    <location>
        <begin position="335"/>
        <end position="354"/>
    </location>
</feature>